<reference evidence="2 3" key="1">
    <citation type="submission" date="2023-09" db="EMBL/GenBank/DDBJ databases">
        <title>Pangenome analysis of Batrachochytrium dendrobatidis and related Chytrids.</title>
        <authorList>
            <person name="Yacoub M.N."/>
            <person name="Stajich J.E."/>
            <person name="James T.Y."/>
        </authorList>
    </citation>
    <scope>NUCLEOTIDE SEQUENCE [LARGE SCALE GENOMIC DNA]</scope>
    <source>
        <strain evidence="2 3">JEL0888</strain>
    </source>
</reference>
<feature type="transmembrane region" description="Helical" evidence="1">
    <location>
        <begin position="209"/>
        <end position="234"/>
    </location>
</feature>
<protein>
    <recommendedName>
        <fullName evidence="4">DUF4436 domain-containing protein</fullName>
    </recommendedName>
</protein>
<evidence type="ECO:0000256" key="1">
    <source>
        <dbReference type="SAM" id="Phobius"/>
    </source>
</evidence>
<proteinExistence type="predicted"/>
<evidence type="ECO:0000313" key="3">
    <source>
        <dbReference type="Proteomes" id="UP001527925"/>
    </source>
</evidence>
<dbReference type="InterPro" id="IPR027948">
    <property type="entry name" value="DUF4436"/>
</dbReference>
<evidence type="ECO:0000313" key="2">
    <source>
        <dbReference type="EMBL" id="KAL2916761.1"/>
    </source>
</evidence>
<organism evidence="2 3">
    <name type="scientific">Polyrhizophydium stewartii</name>
    <dbReference type="NCBI Taxonomy" id="2732419"/>
    <lineage>
        <taxon>Eukaryota</taxon>
        <taxon>Fungi</taxon>
        <taxon>Fungi incertae sedis</taxon>
        <taxon>Chytridiomycota</taxon>
        <taxon>Chytridiomycota incertae sedis</taxon>
        <taxon>Chytridiomycetes</taxon>
        <taxon>Rhizophydiales</taxon>
        <taxon>Rhizophydiales incertae sedis</taxon>
        <taxon>Polyrhizophydium</taxon>
    </lineage>
</organism>
<dbReference type="PANTHER" id="PTHR37330:SF1">
    <property type="entry name" value="CONSERVED TRANSMEMBRANE PROTEIN-RELATED"/>
    <property type="match status" value="1"/>
</dbReference>
<dbReference type="EMBL" id="JADGIZ020000014">
    <property type="protein sequence ID" value="KAL2916761.1"/>
    <property type="molecule type" value="Genomic_DNA"/>
</dbReference>
<keyword evidence="1" id="KW-1133">Transmembrane helix</keyword>
<gene>
    <name evidence="2" type="ORF">HK105_203540</name>
</gene>
<keyword evidence="1" id="KW-0812">Transmembrane</keyword>
<keyword evidence="3" id="KW-1185">Reference proteome</keyword>
<dbReference type="Pfam" id="PF14494">
    <property type="entry name" value="DUF4436"/>
    <property type="match status" value="1"/>
</dbReference>
<dbReference type="PANTHER" id="PTHR37330">
    <property type="entry name" value="CONSERVED TRANSMEMBRANE PROTEIN-RELATED"/>
    <property type="match status" value="1"/>
</dbReference>
<feature type="transmembrane region" description="Helical" evidence="1">
    <location>
        <begin position="276"/>
        <end position="296"/>
    </location>
</feature>
<name>A0ABR4NB80_9FUNG</name>
<evidence type="ECO:0008006" key="4">
    <source>
        <dbReference type="Google" id="ProtNLM"/>
    </source>
</evidence>
<feature type="transmembrane region" description="Helical" evidence="1">
    <location>
        <begin position="6"/>
        <end position="31"/>
    </location>
</feature>
<keyword evidence="1" id="KW-0472">Membrane</keyword>
<accession>A0ABR4NB80</accession>
<dbReference type="Proteomes" id="UP001527925">
    <property type="component" value="Unassembled WGS sequence"/>
</dbReference>
<comment type="caution">
    <text evidence="2">The sequence shown here is derived from an EMBL/GenBank/DDBJ whole genome shotgun (WGS) entry which is preliminary data.</text>
</comment>
<sequence>MNVKRGTLIQILVIGIVVVLLAVLVPVATVLNNQEAARKTESAVKTVKDPFEIATNGDPSFNGIILLGNITAVDPTVPSFKVRFSPAPYGSMSLPVTGQIGYNRLAVDVRVVVGQKETVFKNGSVMPSFDAVVPIDDGQSNAYPFDVYTTLFDISLVDDADPTKHYPVAVAIVGAVQSWTVDLTLADLQQRAGIVVVQSIFRRSWTTKFFSTLVVIIMWALSLGIFTLSVTLVLRDRKVEPPTISVAGSLLFALPALRSSQPGIPSIGTSVDVAGFMWNMLLIAAATTMLVANYIIKYRN</sequence>